<evidence type="ECO:0000313" key="3">
    <source>
        <dbReference type="Proteomes" id="UP000515708"/>
    </source>
</evidence>
<organism evidence="2 3">
    <name type="scientific">Microbacterium esteraromaticum</name>
    <dbReference type="NCBI Taxonomy" id="57043"/>
    <lineage>
        <taxon>Bacteria</taxon>
        <taxon>Bacillati</taxon>
        <taxon>Actinomycetota</taxon>
        <taxon>Actinomycetes</taxon>
        <taxon>Micrococcales</taxon>
        <taxon>Microbacteriaceae</taxon>
        <taxon>Microbacterium</taxon>
    </lineage>
</organism>
<evidence type="ECO:0000313" key="2">
    <source>
        <dbReference type="EMBL" id="QMU97088.1"/>
    </source>
</evidence>
<feature type="transmembrane region" description="Helical" evidence="1">
    <location>
        <begin position="21"/>
        <end position="40"/>
    </location>
</feature>
<proteinExistence type="predicted"/>
<accession>A0A7D8ALF8</accession>
<keyword evidence="1" id="KW-0472">Membrane</keyword>
<feature type="transmembrane region" description="Helical" evidence="1">
    <location>
        <begin position="145"/>
        <end position="167"/>
    </location>
</feature>
<reference evidence="2 3" key="1">
    <citation type="journal article" date="2020" name="Front. Microbiol.">
        <title>Design of Bacterial Strain-Specific qPCR Assays Using NGS Data and Publicly Available Resources and Its Application to Track Biocontrol Strains.</title>
        <authorList>
            <person name="Hernandez I."/>
            <person name="Sant C."/>
            <person name="Martinez R."/>
            <person name="Fernandez C."/>
        </authorList>
    </citation>
    <scope>NUCLEOTIDE SEQUENCE [LARGE SCALE GENOMIC DNA]</scope>
    <source>
        <strain evidence="2 3">B24</strain>
    </source>
</reference>
<feature type="transmembrane region" description="Helical" evidence="1">
    <location>
        <begin position="74"/>
        <end position="95"/>
    </location>
</feature>
<evidence type="ECO:0000256" key="1">
    <source>
        <dbReference type="SAM" id="Phobius"/>
    </source>
</evidence>
<gene>
    <name evidence="2" type="ORF">FVO59_07505</name>
</gene>
<protein>
    <submittedName>
        <fullName evidence="2">Uncharacterized protein</fullName>
    </submittedName>
</protein>
<name>A0A7D8ALF8_9MICO</name>
<dbReference type="EMBL" id="CP043732">
    <property type="protein sequence ID" value="QMU97088.1"/>
    <property type="molecule type" value="Genomic_DNA"/>
</dbReference>
<feature type="transmembrane region" description="Helical" evidence="1">
    <location>
        <begin position="107"/>
        <end position="125"/>
    </location>
</feature>
<keyword evidence="1" id="KW-1133">Transmembrane helix</keyword>
<sequence>MPFSTLPNFGLNRGGLPLRLGVLRLIAVLATLATFAQWIVPVVARGIFNAGRIYYSNEPSKLYESLLPWPVLSVPAWLTITTGLLAIGCACAYLLLGGLEISSDISFMFFAPSLAGVFPIFIAAFEKDPTGVIRTPGPDGYPIGWHWVVAPFILVLLVATLVATARMRRLRAERRRRRAQHVTPG</sequence>
<dbReference type="AlphaFoldDB" id="A0A7D8ALF8"/>
<dbReference type="RefSeq" id="WP_182256214.1">
    <property type="nucleotide sequence ID" value="NZ_CP043732.1"/>
</dbReference>
<dbReference type="Proteomes" id="UP000515708">
    <property type="component" value="Chromosome"/>
</dbReference>
<keyword evidence="1" id="KW-0812">Transmembrane</keyword>